<comment type="caution">
    <text evidence="2">The sequence shown here is derived from an EMBL/GenBank/DDBJ whole genome shotgun (WGS) entry which is preliminary data.</text>
</comment>
<evidence type="ECO:0000256" key="1">
    <source>
        <dbReference type="SAM" id="Phobius"/>
    </source>
</evidence>
<reference evidence="2 3" key="1">
    <citation type="journal article" date="2023" name="Plants (Basel)">
        <title>Bridging the Gap: Combining Genomics and Transcriptomics Approaches to Understand Stylosanthes scabra, an Orphan Legume from the Brazilian Caatinga.</title>
        <authorList>
            <person name="Ferreira-Neto J.R.C."/>
            <person name="da Silva M.D."/>
            <person name="Binneck E."/>
            <person name="de Melo N.F."/>
            <person name="da Silva R.H."/>
            <person name="de Melo A.L.T.M."/>
            <person name="Pandolfi V."/>
            <person name="Bustamante F.O."/>
            <person name="Brasileiro-Vidal A.C."/>
            <person name="Benko-Iseppon A.M."/>
        </authorList>
    </citation>
    <scope>NUCLEOTIDE SEQUENCE [LARGE SCALE GENOMIC DNA]</scope>
    <source>
        <tissue evidence="2">Leaves</tissue>
    </source>
</reference>
<gene>
    <name evidence="2" type="ORF">PIB30_020027</name>
</gene>
<name>A0ABU6R8Q0_9FABA</name>
<evidence type="ECO:0000313" key="2">
    <source>
        <dbReference type="EMBL" id="MED6120347.1"/>
    </source>
</evidence>
<sequence length="83" mass="9000">MNTGAGTILYQIESSSLAVFELHLAMTVWLGLGAVFGDRAMTETSKKLEGVAASFTVQEGVILYSRWNLGKGWELGRIFLGFG</sequence>
<keyword evidence="1" id="KW-1133">Transmembrane helix</keyword>
<keyword evidence="1" id="KW-0472">Membrane</keyword>
<feature type="transmembrane region" description="Helical" evidence="1">
    <location>
        <begin position="17"/>
        <end position="37"/>
    </location>
</feature>
<dbReference type="Proteomes" id="UP001341840">
    <property type="component" value="Unassembled WGS sequence"/>
</dbReference>
<organism evidence="2 3">
    <name type="scientific">Stylosanthes scabra</name>
    <dbReference type="NCBI Taxonomy" id="79078"/>
    <lineage>
        <taxon>Eukaryota</taxon>
        <taxon>Viridiplantae</taxon>
        <taxon>Streptophyta</taxon>
        <taxon>Embryophyta</taxon>
        <taxon>Tracheophyta</taxon>
        <taxon>Spermatophyta</taxon>
        <taxon>Magnoliopsida</taxon>
        <taxon>eudicotyledons</taxon>
        <taxon>Gunneridae</taxon>
        <taxon>Pentapetalae</taxon>
        <taxon>rosids</taxon>
        <taxon>fabids</taxon>
        <taxon>Fabales</taxon>
        <taxon>Fabaceae</taxon>
        <taxon>Papilionoideae</taxon>
        <taxon>50 kb inversion clade</taxon>
        <taxon>dalbergioids sensu lato</taxon>
        <taxon>Dalbergieae</taxon>
        <taxon>Pterocarpus clade</taxon>
        <taxon>Stylosanthes</taxon>
    </lineage>
</organism>
<evidence type="ECO:0000313" key="3">
    <source>
        <dbReference type="Proteomes" id="UP001341840"/>
    </source>
</evidence>
<protein>
    <submittedName>
        <fullName evidence="2">Uncharacterized protein</fullName>
    </submittedName>
</protein>
<keyword evidence="1" id="KW-0812">Transmembrane</keyword>
<dbReference type="EMBL" id="JASCZI010030271">
    <property type="protein sequence ID" value="MED6120347.1"/>
    <property type="molecule type" value="Genomic_DNA"/>
</dbReference>
<proteinExistence type="predicted"/>
<accession>A0ABU6R8Q0</accession>
<keyword evidence="3" id="KW-1185">Reference proteome</keyword>